<evidence type="ECO:0000256" key="4">
    <source>
        <dbReference type="ARBA" id="ARBA00008236"/>
    </source>
</evidence>
<evidence type="ECO:0000256" key="6">
    <source>
        <dbReference type="ARBA" id="ARBA00022670"/>
    </source>
</evidence>
<comment type="similarity">
    <text evidence="4">Belongs to the peptidase M29 family.</text>
</comment>
<dbReference type="PANTHER" id="PTHR34448:SF1">
    <property type="entry name" value="BLL6088 PROTEIN"/>
    <property type="match status" value="1"/>
</dbReference>
<dbReference type="Pfam" id="PF02073">
    <property type="entry name" value="Peptidase_M29"/>
    <property type="match status" value="1"/>
</dbReference>
<dbReference type="InterPro" id="IPR000787">
    <property type="entry name" value="Peptidase_M29"/>
</dbReference>
<accession>A0A482Y3S7</accession>
<dbReference type="SUPFAM" id="SSF144052">
    <property type="entry name" value="Thermophilic metalloprotease-like"/>
    <property type="match status" value="1"/>
</dbReference>
<dbReference type="Proteomes" id="UP000292704">
    <property type="component" value="Unassembled WGS sequence"/>
</dbReference>
<evidence type="ECO:0000256" key="8">
    <source>
        <dbReference type="ARBA" id="ARBA00022801"/>
    </source>
</evidence>
<organism evidence="11 12">
    <name type="scientific">Natrinema altunense</name>
    <dbReference type="NCBI Taxonomy" id="222984"/>
    <lineage>
        <taxon>Archaea</taxon>
        <taxon>Methanobacteriati</taxon>
        <taxon>Methanobacteriota</taxon>
        <taxon>Stenosarchaea group</taxon>
        <taxon>Halobacteria</taxon>
        <taxon>Halobacteriales</taxon>
        <taxon>Natrialbaceae</taxon>
        <taxon>Natrinema</taxon>
    </lineage>
</organism>
<evidence type="ECO:0000256" key="9">
    <source>
        <dbReference type="ARBA" id="ARBA00023049"/>
    </source>
</evidence>
<comment type="cofactor">
    <cofactor evidence="2">
        <name>Mg(2+)</name>
        <dbReference type="ChEBI" id="CHEBI:18420"/>
    </cofactor>
</comment>
<keyword evidence="6" id="KW-0645">Protease</keyword>
<dbReference type="GO" id="GO:0004177">
    <property type="term" value="F:aminopeptidase activity"/>
    <property type="evidence" value="ECO:0007669"/>
    <property type="project" value="UniProtKB-KW"/>
</dbReference>
<keyword evidence="7" id="KW-0479">Metal-binding</keyword>
<dbReference type="RefSeq" id="WP_130169977.1">
    <property type="nucleotide sequence ID" value="NZ_SHMR01000001.1"/>
</dbReference>
<keyword evidence="5 11" id="KW-0031">Aminopeptidase</keyword>
<evidence type="ECO:0000256" key="1">
    <source>
        <dbReference type="ARBA" id="ARBA00001941"/>
    </source>
</evidence>
<dbReference type="InterPro" id="IPR035097">
    <property type="entry name" value="M29_N-terminal"/>
</dbReference>
<keyword evidence="9" id="KW-0482">Metalloprotease</keyword>
<evidence type="ECO:0000256" key="2">
    <source>
        <dbReference type="ARBA" id="ARBA00001946"/>
    </source>
</evidence>
<proteinExistence type="inferred from homology"/>
<protein>
    <submittedName>
        <fullName evidence="11">Aminopeptidase</fullName>
    </submittedName>
</protein>
<feature type="compositionally biased region" description="Basic and acidic residues" evidence="10">
    <location>
        <begin position="69"/>
        <end position="80"/>
    </location>
</feature>
<name>A0A482Y3S7_9EURY</name>
<dbReference type="InterPro" id="IPR052170">
    <property type="entry name" value="M29_Exopeptidase"/>
</dbReference>
<evidence type="ECO:0000256" key="10">
    <source>
        <dbReference type="SAM" id="MobiDB-lite"/>
    </source>
</evidence>
<dbReference type="PANTHER" id="PTHR34448">
    <property type="entry name" value="AMINOPEPTIDASE"/>
    <property type="match status" value="1"/>
</dbReference>
<dbReference type="STRING" id="222984.GCA_000731985_03322"/>
<evidence type="ECO:0000256" key="7">
    <source>
        <dbReference type="ARBA" id="ARBA00022723"/>
    </source>
</evidence>
<dbReference type="Gene3D" id="3.40.1830.10">
    <property type="entry name" value="Thermophilic metalloprotease (M29)"/>
    <property type="match status" value="1"/>
</dbReference>
<feature type="region of interest" description="Disordered" evidence="10">
    <location>
        <begin position="51"/>
        <end position="95"/>
    </location>
</feature>
<dbReference type="EMBL" id="SHMR01000001">
    <property type="protein sequence ID" value="RZH69063.1"/>
    <property type="molecule type" value="Genomic_DNA"/>
</dbReference>
<dbReference type="GO" id="GO:0046872">
    <property type="term" value="F:metal ion binding"/>
    <property type="evidence" value="ECO:0007669"/>
    <property type="project" value="UniProtKB-KW"/>
</dbReference>
<comment type="caution">
    <text evidence="11">The sequence shown here is derived from an EMBL/GenBank/DDBJ whole genome shotgun (WGS) entry which is preliminary data.</text>
</comment>
<evidence type="ECO:0000313" key="12">
    <source>
        <dbReference type="Proteomes" id="UP000292704"/>
    </source>
</evidence>
<gene>
    <name evidence="11" type="ORF">ELS17_06320</name>
</gene>
<sequence>MDPRIREHAEIIANHSVDLEAGDNVVIDAHPVAEDLVVALHEVIGELGANPVTTSQRTGKRQQRAYLRSSEESEALRASDETSGETASPEFETPEHELALIENTDVYIAVRATDNATQTSDVDPEISAAHQQARRPILEERLSKRWCLTQYPAPANAQLAEMSTEGYENFVWDAVNKDWDEQRDHQANMVEIMDPAEEIRIVSGDTTDVTMSVDGNPTINDHGEHNLPGGEVFTAPQPDSVEGEVLFDMPLYHQGREITDVYLEFDGGEVVSHSAAKNEDVLTEVLNTDDGARRLGELGIGMNRDIDRFTYNILFDEKMGDTVHMAVGRAYDDTVGEGNEANDSAVHVDMIVDMSEDSFIEVDGDVIQRNGTFRFEDGFEE</sequence>
<keyword evidence="8" id="KW-0378">Hydrolase</keyword>
<evidence type="ECO:0000256" key="3">
    <source>
        <dbReference type="ARBA" id="ARBA00001947"/>
    </source>
</evidence>
<dbReference type="PRINTS" id="PR00919">
    <property type="entry name" value="THERMOPTASE"/>
</dbReference>
<reference evidence="11 12" key="1">
    <citation type="submission" date="2019-02" db="EMBL/GenBank/DDBJ databases">
        <title>Genome analysis provides insights into bioremediation potentialities and Haloocin production by Natrinema altunense strain 4.1R isolated from Chott Douz in Tunisian desert.</title>
        <authorList>
            <person name="Najjari A."/>
            <person name="Youssef N."/>
            <person name="Ben Dhia O."/>
            <person name="Ferjani R."/>
            <person name="El Hidri D."/>
            <person name="Ouzari H.I."/>
            <person name="Cherif A."/>
        </authorList>
    </citation>
    <scope>NUCLEOTIDE SEQUENCE [LARGE SCALE GENOMIC DNA]</scope>
    <source>
        <strain evidence="11 12">4.1R</strain>
    </source>
</reference>
<evidence type="ECO:0000313" key="11">
    <source>
        <dbReference type="EMBL" id="RZH69063.1"/>
    </source>
</evidence>
<dbReference type="AlphaFoldDB" id="A0A482Y3S7"/>
<dbReference type="OrthoDB" id="145069at2157"/>
<evidence type="ECO:0000256" key="5">
    <source>
        <dbReference type="ARBA" id="ARBA00022438"/>
    </source>
</evidence>
<comment type="cofactor">
    <cofactor evidence="3">
        <name>Zn(2+)</name>
        <dbReference type="ChEBI" id="CHEBI:29105"/>
    </cofactor>
</comment>
<dbReference type="GO" id="GO:0006508">
    <property type="term" value="P:proteolysis"/>
    <property type="evidence" value="ECO:0007669"/>
    <property type="project" value="UniProtKB-KW"/>
</dbReference>
<dbReference type="GO" id="GO:0008237">
    <property type="term" value="F:metallopeptidase activity"/>
    <property type="evidence" value="ECO:0007669"/>
    <property type="project" value="UniProtKB-KW"/>
</dbReference>
<comment type="cofactor">
    <cofactor evidence="1">
        <name>Co(2+)</name>
        <dbReference type="ChEBI" id="CHEBI:48828"/>
    </cofactor>
</comment>